<comment type="caution">
    <text evidence="2">The sequence shown here is derived from an EMBL/GenBank/DDBJ whole genome shotgun (WGS) entry which is preliminary data.</text>
</comment>
<reference evidence="2 3" key="1">
    <citation type="submission" date="2023-02" db="EMBL/GenBank/DDBJ databases">
        <title>Dictyobacter halimunensis sp. nov., a new member of the class Ktedonobacteria from forest soil in a geothermal area.</title>
        <authorList>
            <person name="Rachmania M.K."/>
            <person name="Ningsih F."/>
            <person name="Sakai Y."/>
            <person name="Yabe S."/>
            <person name="Yokota A."/>
            <person name="Sjamsuridzal W."/>
        </authorList>
    </citation>
    <scope>NUCLEOTIDE SEQUENCE [LARGE SCALE GENOMIC DNA]</scope>
    <source>
        <strain evidence="2 3">S3.2.2.5</strain>
    </source>
</reference>
<dbReference type="SUPFAM" id="SSF64307">
    <property type="entry name" value="SirA-like"/>
    <property type="match status" value="1"/>
</dbReference>
<dbReference type="Pfam" id="PF01206">
    <property type="entry name" value="TusA"/>
    <property type="match status" value="1"/>
</dbReference>
<organism evidence="2 3">
    <name type="scientific">Dictyobacter halimunensis</name>
    <dbReference type="NCBI Taxonomy" id="3026934"/>
    <lineage>
        <taxon>Bacteria</taxon>
        <taxon>Bacillati</taxon>
        <taxon>Chloroflexota</taxon>
        <taxon>Ktedonobacteria</taxon>
        <taxon>Ktedonobacterales</taxon>
        <taxon>Dictyobacteraceae</taxon>
        <taxon>Dictyobacter</taxon>
    </lineage>
</organism>
<dbReference type="Proteomes" id="UP001344906">
    <property type="component" value="Unassembled WGS sequence"/>
</dbReference>
<evidence type="ECO:0000259" key="1">
    <source>
        <dbReference type="Pfam" id="PF01206"/>
    </source>
</evidence>
<feature type="domain" description="UPF0033" evidence="1">
    <location>
        <begin position="12"/>
        <end position="64"/>
    </location>
</feature>
<sequence length="80" mass="8743">MSNMPVHADRLLDLGEEGCGQLVMSVMLAMRELQSGQALLVTAYDPAAPEDLAAWCRMTGNILVQGLRELPDNQFLLKKG</sequence>
<proteinExistence type="predicted"/>
<evidence type="ECO:0000313" key="2">
    <source>
        <dbReference type="EMBL" id="GLV56022.1"/>
    </source>
</evidence>
<accession>A0ABQ6FQL8</accession>
<dbReference type="EMBL" id="BSRI01000001">
    <property type="protein sequence ID" value="GLV56022.1"/>
    <property type="molecule type" value="Genomic_DNA"/>
</dbReference>
<dbReference type="InterPro" id="IPR036868">
    <property type="entry name" value="TusA-like_sf"/>
</dbReference>
<protein>
    <recommendedName>
        <fullName evidence="1">UPF0033 domain-containing protein</fullName>
    </recommendedName>
</protein>
<dbReference type="Gene3D" id="3.30.110.40">
    <property type="entry name" value="TusA-like domain"/>
    <property type="match status" value="1"/>
</dbReference>
<dbReference type="InterPro" id="IPR001455">
    <property type="entry name" value="TusA-like"/>
</dbReference>
<keyword evidence="3" id="KW-1185">Reference proteome</keyword>
<gene>
    <name evidence="2" type="ORF">KDH_28660</name>
</gene>
<name>A0ABQ6FQL8_9CHLR</name>
<evidence type="ECO:0000313" key="3">
    <source>
        <dbReference type="Proteomes" id="UP001344906"/>
    </source>
</evidence>